<feature type="coiled-coil region" evidence="14">
    <location>
        <begin position="207"/>
        <end position="234"/>
    </location>
</feature>
<dbReference type="Gene3D" id="2.160.10.10">
    <property type="entry name" value="Hexapeptide repeat proteins"/>
    <property type="match status" value="1"/>
</dbReference>
<evidence type="ECO:0000256" key="1">
    <source>
        <dbReference type="ARBA" id="ARBA00004496"/>
    </source>
</evidence>
<dbReference type="InterPro" id="IPR053376">
    <property type="entry name" value="Serine_acetyltransferase"/>
</dbReference>
<dbReference type="FunFam" id="1.10.3130.10:FF:000003">
    <property type="entry name" value="Serine acetyltransferase"/>
    <property type="match status" value="1"/>
</dbReference>
<dbReference type="NCBIfam" id="NF041874">
    <property type="entry name" value="EPS_EpsC"/>
    <property type="match status" value="1"/>
</dbReference>
<evidence type="ECO:0000256" key="6">
    <source>
        <dbReference type="ARBA" id="ARBA00022490"/>
    </source>
</evidence>
<evidence type="ECO:0000256" key="14">
    <source>
        <dbReference type="SAM" id="Coils"/>
    </source>
</evidence>
<dbReference type="GO" id="GO:0009001">
    <property type="term" value="F:serine O-acetyltransferase activity"/>
    <property type="evidence" value="ECO:0007669"/>
    <property type="project" value="UniProtKB-EC"/>
</dbReference>
<evidence type="ECO:0000256" key="5">
    <source>
        <dbReference type="ARBA" id="ARBA00018522"/>
    </source>
</evidence>
<evidence type="ECO:0000256" key="9">
    <source>
        <dbReference type="ARBA" id="ARBA00022737"/>
    </source>
</evidence>
<protein>
    <recommendedName>
        <fullName evidence="5 13">Serine acetyltransferase</fullName>
        <ecNumber evidence="4 13">2.3.1.30</ecNumber>
    </recommendedName>
</protein>
<keyword evidence="16" id="KW-1185">Reference proteome</keyword>
<keyword evidence="9" id="KW-0677">Repeat</keyword>
<evidence type="ECO:0000256" key="3">
    <source>
        <dbReference type="ARBA" id="ARBA00007274"/>
    </source>
</evidence>
<keyword evidence="11 13" id="KW-0012">Acyltransferase</keyword>
<evidence type="ECO:0000313" key="15">
    <source>
        <dbReference type="EMBL" id="GGF73744.1"/>
    </source>
</evidence>
<sequence length="245" mass="26867">MDQDTSKTWSAVFKRFKEDIDSFIQRDPAAKSRLEVILCYPGLHALMFYRVSHALWLRDWRLLGRFLSHVGKILSGIEIHPGATIGRRFFIDHGTGVVIGETAEVGDDVMLYQGVTLGGTSLEEGKRHPTLEDGVIVGSGAQVLGPHVIGAGARIGANAVVLEDVPPGVTMVGIPAKMVMGRKKKDNGDFCAYGTPDGMTDPMVRTIEMLRNEIHALKNRVEELEGDDVEKKSEKKLDIVSCGRK</sequence>
<keyword evidence="8 13" id="KW-0808">Transferase</keyword>
<comment type="caution">
    <text evidence="15">The sequence shown here is derived from an EMBL/GenBank/DDBJ whole genome shotgun (WGS) entry which is preliminary data.</text>
</comment>
<accession>A0A917FDS3</accession>
<dbReference type="CDD" id="cd03354">
    <property type="entry name" value="LbH_SAT"/>
    <property type="match status" value="1"/>
</dbReference>
<organism evidence="15 16">
    <name type="scientific">Terasakiella brassicae</name>
    <dbReference type="NCBI Taxonomy" id="1634917"/>
    <lineage>
        <taxon>Bacteria</taxon>
        <taxon>Pseudomonadati</taxon>
        <taxon>Pseudomonadota</taxon>
        <taxon>Alphaproteobacteria</taxon>
        <taxon>Rhodospirillales</taxon>
        <taxon>Terasakiellaceae</taxon>
        <taxon>Terasakiella</taxon>
    </lineage>
</organism>
<reference evidence="15" key="2">
    <citation type="submission" date="2020-09" db="EMBL/GenBank/DDBJ databases">
        <authorList>
            <person name="Sun Q."/>
            <person name="Zhou Y."/>
        </authorList>
    </citation>
    <scope>NUCLEOTIDE SEQUENCE</scope>
    <source>
        <strain evidence="15">CGMCC 1.15254</strain>
    </source>
</reference>
<dbReference type="PIRSF" id="PIRSF000441">
    <property type="entry name" value="CysE"/>
    <property type="match status" value="1"/>
</dbReference>
<dbReference type="InterPro" id="IPR011004">
    <property type="entry name" value="Trimer_LpxA-like_sf"/>
</dbReference>
<comment type="pathway">
    <text evidence="2">Amino-acid biosynthesis; L-cysteine biosynthesis; L-cysteine from L-serine: step 1/2.</text>
</comment>
<dbReference type="Proteomes" id="UP000632498">
    <property type="component" value="Unassembled WGS sequence"/>
</dbReference>
<dbReference type="FunFam" id="2.160.10.10:FF:000007">
    <property type="entry name" value="Serine acetyltransferase"/>
    <property type="match status" value="1"/>
</dbReference>
<evidence type="ECO:0000256" key="4">
    <source>
        <dbReference type="ARBA" id="ARBA00013266"/>
    </source>
</evidence>
<dbReference type="GO" id="GO:0006535">
    <property type="term" value="P:cysteine biosynthetic process from serine"/>
    <property type="evidence" value="ECO:0007669"/>
    <property type="project" value="InterPro"/>
</dbReference>
<keyword evidence="7" id="KW-0028">Amino-acid biosynthesis</keyword>
<dbReference type="InterPro" id="IPR045304">
    <property type="entry name" value="LbH_SAT"/>
</dbReference>
<evidence type="ECO:0000256" key="2">
    <source>
        <dbReference type="ARBA" id="ARBA00004876"/>
    </source>
</evidence>
<evidence type="ECO:0000256" key="10">
    <source>
        <dbReference type="ARBA" id="ARBA00023192"/>
    </source>
</evidence>
<evidence type="ECO:0000313" key="16">
    <source>
        <dbReference type="Proteomes" id="UP000632498"/>
    </source>
</evidence>
<gene>
    <name evidence="15" type="ORF">GCM10011332_29780</name>
</gene>
<keyword evidence="10" id="KW-0198">Cysteine biosynthesis</keyword>
<comment type="catalytic activity">
    <reaction evidence="12 13">
        <text>L-serine + acetyl-CoA = O-acetyl-L-serine + CoA</text>
        <dbReference type="Rhea" id="RHEA:24560"/>
        <dbReference type="ChEBI" id="CHEBI:33384"/>
        <dbReference type="ChEBI" id="CHEBI:57287"/>
        <dbReference type="ChEBI" id="CHEBI:57288"/>
        <dbReference type="ChEBI" id="CHEBI:58340"/>
        <dbReference type="EC" id="2.3.1.30"/>
    </reaction>
</comment>
<evidence type="ECO:0000256" key="12">
    <source>
        <dbReference type="ARBA" id="ARBA00049486"/>
    </source>
</evidence>
<dbReference type="InterPro" id="IPR042122">
    <property type="entry name" value="Ser_AcTrfase_N_sf"/>
</dbReference>
<dbReference type="GO" id="GO:0005737">
    <property type="term" value="C:cytoplasm"/>
    <property type="evidence" value="ECO:0007669"/>
    <property type="project" value="UniProtKB-SubCell"/>
</dbReference>
<name>A0A917FDS3_9PROT</name>
<keyword evidence="14" id="KW-0175">Coiled coil</keyword>
<evidence type="ECO:0000256" key="7">
    <source>
        <dbReference type="ARBA" id="ARBA00022605"/>
    </source>
</evidence>
<evidence type="ECO:0000256" key="8">
    <source>
        <dbReference type="ARBA" id="ARBA00022679"/>
    </source>
</evidence>
<comment type="subcellular location">
    <subcellularLocation>
        <location evidence="1">Cytoplasm</location>
    </subcellularLocation>
</comment>
<evidence type="ECO:0000256" key="11">
    <source>
        <dbReference type="ARBA" id="ARBA00023315"/>
    </source>
</evidence>
<dbReference type="InterPro" id="IPR005881">
    <property type="entry name" value="Ser_O-AcTrfase"/>
</dbReference>
<dbReference type="NCBIfam" id="TIGR01172">
    <property type="entry name" value="cysE"/>
    <property type="match status" value="1"/>
</dbReference>
<keyword evidence="6" id="KW-0963">Cytoplasm</keyword>
<dbReference type="AlphaFoldDB" id="A0A917FDS3"/>
<dbReference type="EMBL" id="BMHV01000029">
    <property type="protein sequence ID" value="GGF73744.1"/>
    <property type="molecule type" value="Genomic_DNA"/>
</dbReference>
<reference evidence="15" key="1">
    <citation type="journal article" date="2014" name="Int. J. Syst. Evol. Microbiol.">
        <title>Complete genome sequence of Corynebacterium casei LMG S-19264T (=DSM 44701T), isolated from a smear-ripened cheese.</title>
        <authorList>
            <consortium name="US DOE Joint Genome Institute (JGI-PGF)"/>
            <person name="Walter F."/>
            <person name="Albersmeier A."/>
            <person name="Kalinowski J."/>
            <person name="Ruckert C."/>
        </authorList>
    </citation>
    <scope>NUCLEOTIDE SEQUENCE</scope>
    <source>
        <strain evidence="15">CGMCC 1.15254</strain>
    </source>
</reference>
<evidence type="ECO:0000256" key="13">
    <source>
        <dbReference type="PIRNR" id="PIRNR000441"/>
    </source>
</evidence>
<dbReference type="SUPFAM" id="SSF51161">
    <property type="entry name" value="Trimeric LpxA-like enzymes"/>
    <property type="match status" value="1"/>
</dbReference>
<comment type="similarity">
    <text evidence="3 13">Belongs to the transferase hexapeptide repeat family.</text>
</comment>
<dbReference type="Gene3D" id="1.10.3130.10">
    <property type="entry name" value="serine acetyltransferase, domain 1"/>
    <property type="match status" value="1"/>
</dbReference>
<proteinExistence type="inferred from homology"/>
<dbReference type="EC" id="2.3.1.30" evidence="4 13"/>
<dbReference type="PANTHER" id="PTHR42811">
    <property type="entry name" value="SERINE ACETYLTRANSFERASE"/>
    <property type="match status" value="1"/>
</dbReference>